<dbReference type="Proteomes" id="UP000003561">
    <property type="component" value="Unassembled WGS sequence"/>
</dbReference>
<sequence>MNMKKGIRRYFIILIVIIVCIVTLVDCTNTQTRQEERTSASHLIINWENEVQIFDADAMENTGMVENIETLAWIAPRGGAGIDTVGIEQIQSQNEYIVESSQYLNQDKEIINTEGFDTWVRVVQEQVMPTKETSETGHGDYLIYKHGDNGYLAIQSGEDRTKWTVWELPGYGEWLDKEVAMFIRMVTGL</sequence>
<comment type="caution">
    <text evidence="1">The sequence shown here is derived from an EMBL/GenBank/DDBJ whole genome shotgun (WGS) entry which is preliminary data.</text>
</comment>
<reference evidence="1 2" key="2">
    <citation type="submission" date="2009-03" db="EMBL/GenBank/DDBJ databases">
        <title>Draft genome sequence of Roseburia inulinivorans (DSM 16841).</title>
        <authorList>
            <person name="Sudarsanam P."/>
            <person name="Ley R."/>
            <person name="Guruge J."/>
            <person name="Turnbaugh P.J."/>
            <person name="Mahowald M."/>
            <person name="Liep D."/>
            <person name="Gordon J."/>
        </authorList>
    </citation>
    <scope>NUCLEOTIDE SEQUENCE [LARGE SCALE GENOMIC DNA]</scope>
    <source>
        <strain evidence="1 2">DSM 16841</strain>
    </source>
</reference>
<evidence type="ECO:0000313" key="2">
    <source>
        <dbReference type="Proteomes" id="UP000003561"/>
    </source>
</evidence>
<dbReference type="eggNOG" id="ENOG5033P5J">
    <property type="taxonomic scope" value="Bacteria"/>
</dbReference>
<dbReference type="EMBL" id="ACFY01000017">
    <property type="protein sequence ID" value="EEG95798.1"/>
    <property type="molecule type" value="Genomic_DNA"/>
</dbReference>
<protein>
    <submittedName>
        <fullName evidence="1">Uncharacterized protein</fullName>
    </submittedName>
</protein>
<reference evidence="1 2" key="1">
    <citation type="submission" date="2009-02" db="EMBL/GenBank/DDBJ databases">
        <authorList>
            <person name="Fulton L."/>
            <person name="Clifton S."/>
            <person name="Fulton B."/>
            <person name="Xu J."/>
            <person name="Minx P."/>
            <person name="Pepin K.H."/>
            <person name="Johnson M."/>
            <person name="Bhonagiri V."/>
            <person name="Nash W.E."/>
            <person name="Mardis E.R."/>
            <person name="Wilson R.K."/>
        </authorList>
    </citation>
    <scope>NUCLEOTIDE SEQUENCE [LARGE SCALE GENOMIC DNA]</scope>
    <source>
        <strain evidence="1 2">DSM 16841</strain>
    </source>
</reference>
<accession>C0FNM3</accession>
<evidence type="ECO:0000313" key="1">
    <source>
        <dbReference type="EMBL" id="EEG95798.1"/>
    </source>
</evidence>
<proteinExistence type="predicted"/>
<organism evidence="1 2">
    <name type="scientific">Roseburia inulinivorans DSM 16841</name>
    <dbReference type="NCBI Taxonomy" id="622312"/>
    <lineage>
        <taxon>Bacteria</taxon>
        <taxon>Bacillati</taxon>
        <taxon>Bacillota</taxon>
        <taxon>Clostridia</taxon>
        <taxon>Lachnospirales</taxon>
        <taxon>Lachnospiraceae</taxon>
        <taxon>Roseburia</taxon>
    </lineage>
</organism>
<name>C0FNM3_9FIRM</name>
<gene>
    <name evidence="1" type="ORF">ROSEINA2194_00322</name>
</gene>
<dbReference type="AlphaFoldDB" id="C0FNM3"/>